<organism evidence="1 2">
    <name type="scientific">Dentiscutata heterogama</name>
    <dbReference type="NCBI Taxonomy" id="1316150"/>
    <lineage>
        <taxon>Eukaryota</taxon>
        <taxon>Fungi</taxon>
        <taxon>Fungi incertae sedis</taxon>
        <taxon>Mucoromycota</taxon>
        <taxon>Glomeromycotina</taxon>
        <taxon>Glomeromycetes</taxon>
        <taxon>Diversisporales</taxon>
        <taxon>Gigasporaceae</taxon>
        <taxon>Dentiscutata</taxon>
    </lineage>
</organism>
<sequence length="587" mass="69574">TYNKSVIIDGIHFIASDFGERILITSHVLDSFERIKIDLNVHRFHEEELTFDYDLMDPYNLTNPVKQLFIEKLVEQSVKDNWLNYLRNDLNDYNKISTPPGKKDIIDFIRNIDSKKYIQGNETYEGYLTKWTLSCKDVMFTLEAFHEKSKVSEENKREPVHIKNQQKANMYGISVHYIWGVGKDVGKEINRDVKYWREIFDDSLPERLLPQSDLDGIINEANIKSNNDTTNLYDLLLDNYVEDNFFLARFGKILMEKFLDLNRDWWIEKLCENCINKCSYGNDKNSSDIQSNIQSLSIIAQFYSELIEKNPAIIYKFLSEMAFVVPSVENNNTYYNSLSSSPHLRHYSSHYDLYETSHINNAFFIISKYWLVFKNKSKPFIWNQPKSLENYYKSLSSVIQGFLIKPFENYYRTYYVDNNATIKLLFPLPYFVNYPKDFNTLKDLWKPEPIHVHELRDLIKDIQNGKWTTLEKPYISPLFLEYIYQEDESEISQIKKRLEDLTNDESEIRQIKKRVDDLTSNNYEIKKRLEDLTNDESEIRQIKKRVDDLTSDDSEISQIKNGLESLTKLFGSFKEEIISKLNELKQN</sequence>
<protein>
    <submittedName>
        <fullName evidence="1">7338_t:CDS:1</fullName>
    </submittedName>
</protein>
<evidence type="ECO:0000313" key="2">
    <source>
        <dbReference type="Proteomes" id="UP000789702"/>
    </source>
</evidence>
<evidence type="ECO:0000313" key="1">
    <source>
        <dbReference type="EMBL" id="CAG8481339.1"/>
    </source>
</evidence>
<feature type="non-terminal residue" evidence="1">
    <location>
        <position position="1"/>
    </location>
</feature>
<reference evidence="1" key="1">
    <citation type="submission" date="2021-06" db="EMBL/GenBank/DDBJ databases">
        <authorList>
            <person name="Kallberg Y."/>
            <person name="Tangrot J."/>
            <person name="Rosling A."/>
        </authorList>
    </citation>
    <scope>NUCLEOTIDE SEQUENCE</scope>
    <source>
        <strain evidence="1">IL203A</strain>
    </source>
</reference>
<gene>
    <name evidence="1" type="ORF">DHETER_LOCUS2139</name>
</gene>
<keyword evidence="2" id="KW-1185">Reference proteome</keyword>
<name>A0ACA9KM07_9GLOM</name>
<proteinExistence type="predicted"/>
<dbReference type="EMBL" id="CAJVPU010001466">
    <property type="protein sequence ID" value="CAG8481339.1"/>
    <property type="molecule type" value="Genomic_DNA"/>
</dbReference>
<accession>A0ACA9KM07</accession>
<comment type="caution">
    <text evidence="1">The sequence shown here is derived from an EMBL/GenBank/DDBJ whole genome shotgun (WGS) entry which is preliminary data.</text>
</comment>
<dbReference type="Proteomes" id="UP000789702">
    <property type="component" value="Unassembled WGS sequence"/>
</dbReference>